<dbReference type="PANTHER" id="PTHR28106">
    <property type="entry name" value="MITOCHONDRIAL ATPASE COMPLEX SUBUNIT ATP10"/>
    <property type="match status" value="1"/>
</dbReference>
<evidence type="ECO:0000313" key="3">
    <source>
        <dbReference type="Proteomes" id="UP000799439"/>
    </source>
</evidence>
<reference evidence="2" key="1">
    <citation type="journal article" date="2020" name="Stud. Mycol.">
        <title>101 Dothideomycetes genomes: a test case for predicting lifestyles and emergence of pathogens.</title>
        <authorList>
            <person name="Haridas S."/>
            <person name="Albert R."/>
            <person name="Binder M."/>
            <person name="Bloem J."/>
            <person name="Labutti K."/>
            <person name="Salamov A."/>
            <person name="Andreopoulos B."/>
            <person name="Baker S."/>
            <person name="Barry K."/>
            <person name="Bills G."/>
            <person name="Bluhm B."/>
            <person name="Cannon C."/>
            <person name="Castanera R."/>
            <person name="Culley D."/>
            <person name="Daum C."/>
            <person name="Ezra D."/>
            <person name="Gonzalez J."/>
            <person name="Henrissat B."/>
            <person name="Kuo A."/>
            <person name="Liang C."/>
            <person name="Lipzen A."/>
            <person name="Lutzoni F."/>
            <person name="Magnuson J."/>
            <person name="Mondo S."/>
            <person name="Nolan M."/>
            <person name="Ohm R."/>
            <person name="Pangilinan J."/>
            <person name="Park H.-J."/>
            <person name="Ramirez L."/>
            <person name="Alfaro M."/>
            <person name="Sun H."/>
            <person name="Tritt A."/>
            <person name="Yoshinaga Y."/>
            <person name="Zwiers L.-H."/>
            <person name="Turgeon B."/>
            <person name="Goodwin S."/>
            <person name="Spatafora J."/>
            <person name="Crous P."/>
            <person name="Grigoriev I."/>
        </authorList>
    </citation>
    <scope>NUCLEOTIDE SEQUENCE</scope>
    <source>
        <strain evidence="2">CBS 260.36</strain>
    </source>
</reference>
<sequence>MFAPSVRCLRALRSITSLDQTPRPCTTYIRFYATNKPSKPLPSPANSAPAQITPTKPPPQDEFLDPSKETRAEGPRFLNRPLGVPTPPHAGQNLGKDTRTLRQRRDDFVNHDKHLQRRQKLAKELFRPYFKDFNDMRYFKGKVFFAPDRIFKAQFARYFPNLRGTTLEGKEADTTDVLVGNVSVVTLSSSGWGENQVKSFCDEKENPGLGQFLDHIGSAEGGKKLAQLVEINYEPNTFKHWLIKLFIGRLKAMKEQFRWGRYFVVHKGFDQELRQAVGMSNQKVGHVYLVDAECRIRWAGHALADEQERTSMVKNLNRLLTEHNNIPKQQLPAAETQGEELLEKPENKLPA</sequence>
<feature type="compositionally biased region" description="Basic and acidic residues" evidence="1">
    <location>
        <begin position="65"/>
        <end position="74"/>
    </location>
</feature>
<accession>A0A9P4J7H3</accession>
<dbReference type="Proteomes" id="UP000799439">
    <property type="component" value="Unassembled WGS sequence"/>
</dbReference>
<dbReference type="EMBL" id="ML996083">
    <property type="protein sequence ID" value="KAF2154600.1"/>
    <property type="molecule type" value="Genomic_DNA"/>
</dbReference>
<evidence type="ECO:0000313" key="2">
    <source>
        <dbReference type="EMBL" id="KAF2154600.1"/>
    </source>
</evidence>
<evidence type="ECO:0000256" key="1">
    <source>
        <dbReference type="SAM" id="MobiDB-lite"/>
    </source>
</evidence>
<dbReference type="OrthoDB" id="17089at2759"/>
<name>A0A9P4J7H3_9PEZI</name>
<feature type="compositionally biased region" description="Polar residues" evidence="1">
    <location>
        <begin position="44"/>
        <end position="54"/>
    </location>
</feature>
<gene>
    <name evidence="2" type="ORF">K461DRAFT_284955</name>
</gene>
<feature type="region of interest" description="Disordered" evidence="1">
    <location>
        <begin position="35"/>
        <end position="95"/>
    </location>
</feature>
<dbReference type="GO" id="GO:0005743">
    <property type="term" value="C:mitochondrial inner membrane"/>
    <property type="evidence" value="ECO:0007669"/>
    <property type="project" value="TreeGrafter"/>
</dbReference>
<dbReference type="InterPro" id="IPR007849">
    <property type="entry name" value="ATP10"/>
</dbReference>
<dbReference type="Pfam" id="PF05176">
    <property type="entry name" value="ATP-synt_10"/>
    <property type="match status" value="1"/>
</dbReference>
<organism evidence="2 3">
    <name type="scientific">Myriangium duriaei CBS 260.36</name>
    <dbReference type="NCBI Taxonomy" id="1168546"/>
    <lineage>
        <taxon>Eukaryota</taxon>
        <taxon>Fungi</taxon>
        <taxon>Dikarya</taxon>
        <taxon>Ascomycota</taxon>
        <taxon>Pezizomycotina</taxon>
        <taxon>Dothideomycetes</taxon>
        <taxon>Dothideomycetidae</taxon>
        <taxon>Myriangiales</taxon>
        <taxon>Myriangiaceae</taxon>
        <taxon>Myriangium</taxon>
    </lineage>
</organism>
<evidence type="ECO:0008006" key="4">
    <source>
        <dbReference type="Google" id="ProtNLM"/>
    </source>
</evidence>
<dbReference type="PANTHER" id="PTHR28106:SF1">
    <property type="entry name" value="MITOCHONDRIAL ATPASE COMPLEX SUBUNIT ATP10"/>
    <property type="match status" value="1"/>
</dbReference>
<proteinExistence type="predicted"/>
<feature type="compositionally biased region" description="Basic and acidic residues" evidence="1">
    <location>
        <begin position="341"/>
        <end position="351"/>
    </location>
</feature>
<dbReference type="GO" id="GO:0033615">
    <property type="term" value="P:mitochondrial proton-transporting ATP synthase complex assembly"/>
    <property type="evidence" value="ECO:0007669"/>
    <property type="project" value="TreeGrafter"/>
</dbReference>
<comment type="caution">
    <text evidence="2">The sequence shown here is derived from an EMBL/GenBank/DDBJ whole genome shotgun (WGS) entry which is preliminary data.</text>
</comment>
<protein>
    <recommendedName>
        <fullName evidence="4">Mitochondrial ATPase complex subunit ATP10</fullName>
    </recommendedName>
</protein>
<keyword evidence="3" id="KW-1185">Reference proteome</keyword>
<dbReference type="AlphaFoldDB" id="A0A9P4J7H3"/>
<feature type="region of interest" description="Disordered" evidence="1">
    <location>
        <begin position="326"/>
        <end position="351"/>
    </location>
</feature>